<feature type="signal peptide" evidence="1">
    <location>
        <begin position="1"/>
        <end position="20"/>
    </location>
</feature>
<evidence type="ECO:0000313" key="3">
    <source>
        <dbReference type="Proteomes" id="UP000030832"/>
    </source>
</evidence>
<reference evidence="2 3" key="1">
    <citation type="submission" date="2014-09" db="EMBL/GenBank/DDBJ databases">
        <title>Genome sequencing and annotation of Bacillus Okhensis strain Kh10-101T.</title>
        <authorList>
            <person name="Prakash J.S."/>
        </authorList>
    </citation>
    <scope>NUCLEOTIDE SEQUENCE [LARGE SCALE GENOMIC DNA]</scope>
    <source>
        <strain evidence="3">Kh10-101T</strain>
    </source>
</reference>
<keyword evidence="1" id="KW-0732">Signal</keyword>
<dbReference type="EMBL" id="JRJU01000008">
    <property type="protein sequence ID" value="KHF40529.1"/>
    <property type="molecule type" value="Genomic_DNA"/>
</dbReference>
<dbReference type="InterPro" id="IPR050490">
    <property type="entry name" value="Bact_solute-bd_prot1"/>
</dbReference>
<dbReference type="SUPFAM" id="SSF53850">
    <property type="entry name" value="Periplasmic binding protein-like II"/>
    <property type="match status" value="1"/>
</dbReference>
<evidence type="ECO:0000256" key="1">
    <source>
        <dbReference type="SAM" id="SignalP"/>
    </source>
</evidence>
<organism evidence="2 3">
    <name type="scientific">Halalkalibacter okhensis</name>
    <dbReference type="NCBI Taxonomy" id="333138"/>
    <lineage>
        <taxon>Bacteria</taxon>
        <taxon>Bacillati</taxon>
        <taxon>Bacillota</taxon>
        <taxon>Bacilli</taxon>
        <taxon>Bacillales</taxon>
        <taxon>Bacillaceae</taxon>
        <taxon>Halalkalibacter</taxon>
    </lineage>
</organism>
<feature type="chain" id="PRO_5039540128" evidence="1">
    <location>
        <begin position="21"/>
        <end position="553"/>
    </location>
</feature>
<accession>A0A0B0IKE8</accession>
<dbReference type="Gene3D" id="3.40.190.10">
    <property type="entry name" value="Periplasmic binding protein-like II"/>
    <property type="match status" value="2"/>
</dbReference>
<dbReference type="Pfam" id="PF01547">
    <property type="entry name" value="SBP_bac_1"/>
    <property type="match status" value="1"/>
</dbReference>
<evidence type="ECO:0000313" key="2">
    <source>
        <dbReference type="EMBL" id="KHF40529.1"/>
    </source>
</evidence>
<dbReference type="STRING" id="333138.LQ50_08340"/>
<dbReference type="InterPro" id="IPR006059">
    <property type="entry name" value="SBP"/>
</dbReference>
<comment type="caution">
    <text evidence="2">The sequence shown here is derived from an EMBL/GenBank/DDBJ whole genome shotgun (WGS) entry which is preliminary data.</text>
</comment>
<dbReference type="eggNOG" id="COG1653">
    <property type="taxonomic scope" value="Bacteria"/>
</dbReference>
<keyword evidence="3" id="KW-1185">Reference proteome</keyword>
<protein>
    <submittedName>
        <fullName evidence="2">ABC transporter substrate-binding protein</fullName>
    </submittedName>
</protein>
<proteinExistence type="predicted"/>
<sequence length="553" mass="61885">MLKKSLFTLLSLLLTFGILAACSNEEAATDPSSDPSTEDSGEAVTITTARVLDDGTVFKDGEDVHDNVVTRWAEEELGIKFVTEWTQPNDEQFNTQLRLMMSSREKLPDVFLVSNNNIKADLIQSGLVMSIDEAIEEHATPRVKELFERFPEAFYPSTNEDAERFGVPRYSGGNGSDTLLWIRQDWLDKFDLEAPETLEELEHIMDVFVNEDPNESGRDDTIGITFAAGDEGFRGGNIADSSWVFGAFGDYVPGNWSQADDGSLVYGSIQPNVKDGLSKINEWYESGYLSTDFAILSAGDAQESFISGRSGIMAAPPWAHGYPIGEIAQVVPDAVVKPFPHVSGPNGEAGRRGEGLIVGSFLFNREFEHMDKFFEYWDAILGYTLGESEHFPHGLFEGYDYVMQDGEPVYDIAQFEEITGEDHVDPGRYFLPTNIPTIPYEMYGLLEEFHDTGRDPVNGYEANLAGREKDYIHAAAIVNKQNEIRIVNEFSGPPTDTMSSRSEHLERLEDELFVDIIYGNKPLDAFDQFVEDWLSSGGEQVTQEVNEWYESVR</sequence>
<gene>
    <name evidence="2" type="ORF">LQ50_08340</name>
</gene>
<dbReference type="RefSeq" id="WP_034627881.1">
    <property type="nucleotide sequence ID" value="NZ_JRJU01000008.1"/>
</dbReference>
<dbReference type="CDD" id="cd13580">
    <property type="entry name" value="PBP2_AlgQ_like_1"/>
    <property type="match status" value="1"/>
</dbReference>
<dbReference type="PROSITE" id="PS51257">
    <property type="entry name" value="PROKAR_LIPOPROTEIN"/>
    <property type="match status" value="1"/>
</dbReference>
<dbReference type="Proteomes" id="UP000030832">
    <property type="component" value="Unassembled WGS sequence"/>
</dbReference>
<dbReference type="OrthoDB" id="9787283at2"/>
<dbReference type="AlphaFoldDB" id="A0A0B0IKE8"/>
<dbReference type="PANTHER" id="PTHR43649:SF12">
    <property type="entry name" value="DIACETYLCHITOBIOSE BINDING PROTEIN DASA"/>
    <property type="match status" value="1"/>
</dbReference>
<name>A0A0B0IKE8_9BACI</name>
<dbReference type="PANTHER" id="PTHR43649">
    <property type="entry name" value="ARABINOSE-BINDING PROTEIN-RELATED"/>
    <property type="match status" value="1"/>
</dbReference>